<dbReference type="RefSeq" id="WP_091231253.1">
    <property type="nucleotide sequence ID" value="NZ_FNBG01000015.1"/>
</dbReference>
<evidence type="ECO:0000313" key="1">
    <source>
        <dbReference type="EMBL" id="SDF69334.1"/>
    </source>
</evidence>
<organism evidence="1 2">
    <name type="scientific">Fontibacillus panacisegetis</name>
    <dbReference type="NCBI Taxonomy" id="670482"/>
    <lineage>
        <taxon>Bacteria</taxon>
        <taxon>Bacillati</taxon>
        <taxon>Bacillota</taxon>
        <taxon>Bacilli</taxon>
        <taxon>Bacillales</taxon>
        <taxon>Paenibacillaceae</taxon>
        <taxon>Fontibacillus</taxon>
    </lineage>
</organism>
<keyword evidence="1" id="KW-0378">Hydrolase</keyword>
<sequence>MIHPKPQAERLLRIPAFASAALGNERGIHIYLPPGYDKEPDRHYPVLYMHDGQGIFDPNPFSNSSWQVHRTADRLISEGLMAPILIVGIDNNGEDRLNEYAFAVGGGTCIPGAPDIVCKGEAYERFLIEELKPYIDRSFRTLPDREHTALMGSSMGGLATYHLGFRNPHIFSKLGILSPYFIRLDPNTLEETRFYNRYARTADLKLWIDIGEIEANILVRHVRGFVEELVEQGYTPGDNLMFYEVPGAAHTEQDWAVRVHLPLLYFFGYPGKAVAAELYGSAEFGLTGMTGWLNAVIAYDTGFRMTDLNGTFEADDPSILTVGRDGVVKPFREGMTRIVYSGQDVRAQTEATVIGHLSEHVKVSVRIEVPPDTPANAALLIGKLVVPRTSDQLFCGEFLLPRDMTVRCKIVTDLGIHEAGPNGEDIPYRIIHWSKERNPVYRVETWERRNGAI</sequence>
<reference evidence="1 2" key="1">
    <citation type="submission" date="2016-10" db="EMBL/GenBank/DDBJ databases">
        <authorList>
            <person name="de Groot N.N."/>
        </authorList>
    </citation>
    <scope>NUCLEOTIDE SEQUENCE [LARGE SCALE GENOMIC DNA]</scope>
    <source>
        <strain evidence="1 2">DSM 28129</strain>
    </source>
</reference>
<dbReference type="Gene3D" id="3.40.50.1820">
    <property type="entry name" value="alpha/beta hydrolase"/>
    <property type="match status" value="1"/>
</dbReference>
<dbReference type="Pfam" id="PF00756">
    <property type="entry name" value="Esterase"/>
    <property type="match status" value="1"/>
</dbReference>
<dbReference type="STRING" id="670482.SAMN04488542_11530"/>
<dbReference type="GO" id="GO:0016787">
    <property type="term" value="F:hydrolase activity"/>
    <property type="evidence" value="ECO:0007669"/>
    <property type="project" value="UniProtKB-KW"/>
</dbReference>
<protein>
    <submittedName>
        <fullName evidence="1">Predicted hydrolase of the alpha/beta superfamily</fullName>
    </submittedName>
</protein>
<dbReference type="Proteomes" id="UP000198972">
    <property type="component" value="Unassembled WGS sequence"/>
</dbReference>
<accession>A0A1G7N5Q4</accession>
<dbReference type="InterPro" id="IPR050583">
    <property type="entry name" value="Mycobacterial_A85_antigen"/>
</dbReference>
<name>A0A1G7N5Q4_9BACL</name>
<dbReference type="PANTHER" id="PTHR48098">
    <property type="entry name" value="ENTEROCHELIN ESTERASE-RELATED"/>
    <property type="match status" value="1"/>
</dbReference>
<keyword evidence="2" id="KW-1185">Reference proteome</keyword>
<proteinExistence type="predicted"/>
<gene>
    <name evidence="1" type="ORF">SAMN04488542_11530</name>
</gene>
<dbReference type="InterPro" id="IPR000801">
    <property type="entry name" value="Esterase-like"/>
</dbReference>
<evidence type="ECO:0000313" key="2">
    <source>
        <dbReference type="Proteomes" id="UP000198972"/>
    </source>
</evidence>
<dbReference type="OrthoDB" id="9784036at2"/>
<dbReference type="EMBL" id="FNBG01000015">
    <property type="protein sequence ID" value="SDF69334.1"/>
    <property type="molecule type" value="Genomic_DNA"/>
</dbReference>
<dbReference type="InterPro" id="IPR029058">
    <property type="entry name" value="AB_hydrolase_fold"/>
</dbReference>
<dbReference type="SUPFAM" id="SSF53474">
    <property type="entry name" value="alpha/beta-Hydrolases"/>
    <property type="match status" value="1"/>
</dbReference>
<dbReference type="PANTHER" id="PTHR48098:SF6">
    <property type="entry name" value="FERRI-BACILLIBACTIN ESTERASE BESA"/>
    <property type="match status" value="1"/>
</dbReference>
<dbReference type="AlphaFoldDB" id="A0A1G7N5Q4"/>